<dbReference type="SUPFAM" id="SSF47413">
    <property type="entry name" value="lambda repressor-like DNA-binding domains"/>
    <property type="match status" value="1"/>
</dbReference>
<protein>
    <submittedName>
        <fullName evidence="5">HigA protein (Antitoxin to HigB)</fullName>
    </submittedName>
</protein>
<dbReference type="SMART" id="SM00530">
    <property type="entry name" value="HTH_XRE"/>
    <property type="match status" value="1"/>
</dbReference>
<dbReference type="Gene3D" id="1.10.260.40">
    <property type="entry name" value="lambda repressor-like DNA-binding domains"/>
    <property type="match status" value="1"/>
</dbReference>
<dbReference type="PANTHER" id="PTHR46797:SF23">
    <property type="entry name" value="HTH-TYPE TRANSCRIPTIONAL REGULATOR SUTR"/>
    <property type="match status" value="1"/>
</dbReference>
<dbReference type="InterPro" id="IPR001387">
    <property type="entry name" value="Cro/C1-type_HTH"/>
</dbReference>
<keyword evidence="1" id="KW-0805">Transcription regulation</keyword>
<dbReference type="EMBL" id="LAKJ01000013">
    <property type="protein sequence ID" value="KKI63750.1"/>
    <property type="molecule type" value="Genomic_DNA"/>
</dbReference>
<evidence type="ECO:0000259" key="4">
    <source>
        <dbReference type="PROSITE" id="PS50943"/>
    </source>
</evidence>
<dbReference type="PROSITE" id="PS50943">
    <property type="entry name" value="HTH_CROC1"/>
    <property type="match status" value="1"/>
</dbReference>
<gene>
    <name evidence="5" type="ORF">UF66_0797</name>
</gene>
<dbReference type="Pfam" id="PF07883">
    <property type="entry name" value="Cupin_2"/>
    <property type="match status" value="1"/>
</dbReference>
<dbReference type="Pfam" id="PF01381">
    <property type="entry name" value="HTH_3"/>
    <property type="match status" value="1"/>
</dbReference>
<dbReference type="PANTHER" id="PTHR46797">
    <property type="entry name" value="HTH-TYPE TRANSCRIPTIONAL REGULATOR"/>
    <property type="match status" value="1"/>
</dbReference>
<dbReference type="GO" id="GO:0003677">
    <property type="term" value="F:DNA binding"/>
    <property type="evidence" value="ECO:0007669"/>
    <property type="project" value="UniProtKB-KW"/>
</dbReference>
<name>A0A0M2P0K4_STACC</name>
<feature type="domain" description="HTH cro/C1-type" evidence="4">
    <location>
        <begin position="12"/>
        <end position="66"/>
    </location>
</feature>
<dbReference type="GO" id="GO:0003700">
    <property type="term" value="F:DNA-binding transcription factor activity"/>
    <property type="evidence" value="ECO:0007669"/>
    <property type="project" value="TreeGrafter"/>
</dbReference>
<dbReference type="SUPFAM" id="SSF51182">
    <property type="entry name" value="RmlC-like cupins"/>
    <property type="match status" value="1"/>
</dbReference>
<dbReference type="InterPro" id="IPR011051">
    <property type="entry name" value="RmlC_Cupin_sf"/>
</dbReference>
<comment type="caution">
    <text evidence="5">The sequence shown here is derived from an EMBL/GenBank/DDBJ whole genome shotgun (WGS) entry which is preliminary data.</text>
</comment>
<evidence type="ECO:0000256" key="3">
    <source>
        <dbReference type="ARBA" id="ARBA00023163"/>
    </source>
</evidence>
<dbReference type="InterPro" id="IPR013096">
    <property type="entry name" value="Cupin_2"/>
</dbReference>
<dbReference type="AlphaFoldDB" id="A0A0M2P0K4"/>
<dbReference type="InterPro" id="IPR010982">
    <property type="entry name" value="Lambda_DNA-bd_dom_sf"/>
</dbReference>
<dbReference type="PATRIC" id="fig|74704.6.peg.812"/>
<keyword evidence="2" id="KW-0238">DNA-binding</keyword>
<accession>A0A0M2P0K4</accession>
<dbReference type="GO" id="GO:0005829">
    <property type="term" value="C:cytosol"/>
    <property type="evidence" value="ECO:0007669"/>
    <property type="project" value="TreeGrafter"/>
</dbReference>
<dbReference type="CDD" id="cd00093">
    <property type="entry name" value="HTH_XRE"/>
    <property type="match status" value="1"/>
</dbReference>
<sequence>MREINDIIAENLKLYRKQNGYSLEQLSEATGVSKTMLGQIERKISIPSITTLWKIANGLKISFTELTQENGNVIQKINLNEIQRLNSEDNKYKVYPLFKFDIEKKFESYMVIIEDEGRMNGSPHGSNTMEYITVYEGTLTLILDGETFVIHKNEAIKFNGNMFHQYINQHDVAVRLHMTIHY</sequence>
<dbReference type="InterPro" id="IPR014710">
    <property type="entry name" value="RmlC-like_jellyroll"/>
</dbReference>
<dbReference type="Gene3D" id="2.60.120.10">
    <property type="entry name" value="Jelly Rolls"/>
    <property type="match status" value="1"/>
</dbReference>
<dbReference type="RefSeq" id="WP_019468969.1">
    <property type="nucleotide sequence ID" value="NZ_BKAS01000016.1"/>
</dbReference>
<organism evidence="5 6">
    <name type="scientific">Staphylococcus cohnii subsp. cohnii</name>
    <dbReference type="NCBI Taxonomy" id="74704"/>
    <lineage>
        <taxon>Bacteria</taxon>
        <taxon>Bacillati</taxon>
        <taxon>Bacillota</taxon>
        <taxon>Bacilli</taxon>
        <taxon>Bacillales</taxon>
        <taxon>Staphylococcaceae</taxon>
        <taxon>Staphylococcus</taxon>
        <taxon>Staphylococcus cohnii species complex</taxon>
    </lineage>
</organism>
<reference evidence="5 6" key="1">
    <citation type="submission" date="2015-03" db="EMBL/GenBank/DDBJ databases">
        <title>Genome Assembly of Staphylococcus cohnii subsp. cohnii strain G22B2.</title>
        <authorList>
            <person name="Nair G."/>
            <person name="Kaur G."/>
            <person name="Khatri I."/>
            <person name="Singh N.K."/>
            <person name="Sathyabama S."/>
            <person name="Maurya S.K."/>
            <person name="Subramanian S."/>
            <person name="Agrewala J.N."/>
            <person name="Mayilraj S."/>
        </authorList>
    </citation>
    <scope>NUCLEOTIDE SEQUENCE [LARGE SCALE GENOMIC DNA]</scope>
    <source>
        <strain evidence="5 6">G22B2</strain>
    </source>
</reference>
<evidence type="ECO:0000256" key="1">
    <source>
        <dbReference type="ARBA" id="ARBA00023015"/>
    </source>
</evidence>
<evidence type="ECO:0000313" key="5">
    <source>
        <dbReference type="EMBL" id="KKI63750.1"/>
    </source>
</evidence>
<keyword evidence="3" id="KW-0804">Transcription</keyword>
<dbReference type="GeneID" id="58097575"/>
<dbReference type="CDD" id="cd02209">
    <property type="entry name" value="cupin_XRE_C"/>
    <property type="match status" value="1"/>
</dbReference>
<dbReference type="Proteomes" id="UP000034455">
    <property type="component" value="Unassembled WGS sequence"/>
</dbReference>
<evidence type="ECO:0000313" key="6">
    <source>
        <dbReference type="Proteomes" id="UP000034455"/>
    </source>
</evidence>
<proteinExistence type="predicted"/>
<evidence type="ECO:0000256" key="2">
    <source>
        <dbReference type="ARBA" id="ARBA00023125"/>
    </source>
</evidence>
<dbReference type="InterPro" id="IPR050807">
    <property type="entry name" value="TransReg_Diox_bact_type"/>
</dbReference>